<dbReference type="EMBL" id="CALNXK010000086">
    <property type="protein sequence ID" value="CAH3149350.1"/>
    <property type="molecule type" value="Genomic_DNA"/>
</dbReference>
<reference evidence="7 8" key="1">
    <citation type="submission" date="2022-05" db="EMBL/GenBank/DDBJ databases">
        <authorList>
            <consortium name="Genoscope - CEA"/>
            <person name="William W."/>
        </authorList>
    </citation>
    <scope>NUCLEOTIDE SEQUENCE [LARGE SCALE GENOMIC DNA]</scope>
</reference>
<feature type="compositionally biased region" description="Basic and acidic residues" evidence="5">
    <location>
        <begin position="267"/>
        <end position="290"/>
    </location>
</feature>
<evidence type="ECO:0000256" key="1">
    <source>
        <dbReference type="ARBA" id="ARBA00022722"/>
    </source>
</evidence>
<evidence type="ECO:0000256" key="5">
    <source>
        <dbReference type="SAM" id="MobiDB-lite"/>
    </source>
</evidence>
<keyword evidence="4" id="KW-0269">Exonuclease</keyword>
<dbReference type="InterPro" id="IPR011604">
    <property type="entry name" value="PDDEXK-like_dom_sf"/>
</dbReference>
<dbReference type="Pfam" id="PF02037">
    <property type="entry name" value="SAP"/>
    <property type="match status" value="1"/>
</dbReference>
<dbReference type="SUPFAM" id="SSF68906">
    <property type="entry name" value="SAP domain"/>
    <property type="match status" value="1"/>
</dbReference>
<dbReference type="Gene3D" id="3.90.320.10">
    <property type="match status" value="1"/>
</dbReference>
<keyword evidence="2" id="KW-0255">Endonuclease</keyword>
<gene>
    <name evidence="7" type="ORF">PLOB_00047091</name>
</gene>
<evidence type="ECO:0000256" key="4">
    <source>
        <dbReference type="ARBA" id="ARBA00022839"/>
    </source>
</evidence>
<keyword evidence="3" id="KW-0378">Hydrolase</keyword>
<dbReference type="PROSITE" id="PS50800">
    <property type="entry name" value="SAP"/>
    <property type="match status" value="1"/>
</dbReference>
<evidence type="ECO:0000313" key="7">
    <source>
        <dbReference type="EMBL" id="CAH3149350.1"/>
    </source>
</evidence>
<proteinExistence type="predicted"/>
<dbReference type="PANTHER" id="PTHR47526:SF3">
    <property type="entry name" value="PHD-TYPE DOMAIN-CONTAINING PROTEIN"/>
    <property type="match status" value="1"/>
</dbReference>
<evidence type="ECO:0000256" key="2">
    <source>
        <dbReference type="ARBA" id="ARBA00022759"/>
    </source>
</evidence>
<dbReference type="Gene3D" id="1.10.720.30">
    <property type="entry name" value="SAP domain"/>
    <property type="match status" value="1"/>
</dbReference>
<dbReference type="SUPFAM" id="SSF52980">
    <property type="entry name" value="Restriction endonuclease-like"/>
    <property type="match status" value="1"/>
</dbReference>
<dbReference type="InterPro" id="IPR034720">
    <property type="entry name" value="Viral_alk_exo"/>
</dbReference>
<dbReference type="InterPro" id="IPR003034">
    <property type="entry name" value="SAP_dom"/>
</dbReference>
<keyword evidence="8" id="KW-1185">Reference proteome</keyword>
<comment type="caution">
    <text evidence="7">The sequence shown here is derived from an EMBL/GenBank/DDBJ whole genome shotgun (WGS) entry which is preliminary data.</text>
</comment>
<organism evidence="7 8">
    <name type="scientific">Porites lobata</name>
    <dbReference type="NCBI Taxonomy" id="104759"/>
    <lineage>
        <taxon>Eukaryota</taxon>
        <taxon>Metazoa</taxon>
        <taxon>Cnidaria</taxon>
        <taxon>Anthozoa</taxon>
        <taxon>Hexacorallia</taxon>
        <taxon>Scleractinia</taxon>
        <taxon>Fungiina</taxon>
        <taxon>Poritidae</taxon>
        <taxon>Porites</taxon>
    </lineage>
</organism>
<accession>A0ABN8PRL2</accession>
<evidence type="ECO:0000259" key="6">
    <source>
        <dbReference type="PROSITE" id="PS50800"/>
    </source>
</evidence>
<protein>
    <recommendedName>
        <fullName evidence="6">SAP domain-containing protein</fullName>
    </recommendedName>
</protein>
<keyword evidence="1" id="KW-0540">Nuclease</keyword>
<feature type="domain" description="SAP" evidence="6">
    <location>
        <begin position="29"/>
        <end position="63"/>
    </location>
</feature>
<name>A0ABN8PRL2_9CNID</name>
<dbReference type="Proteomes" id="UP001159405">
    <property type="component" value="Unassembled WGS sequence"/>
</dbReference>
<dbReference type="SMART" id="SM00513">
    <property type="entry name" value="SAP"/>
    <property type="match status" value="1"/>
</dbReference>
<dbReference type="Pfam" id="PF01771">
    <property type="entry name" value="Viral_alk_exo"/>
    <property type="match status" value="1"/>
</dbReference>
<evidence type="ECO:0000256" key="3">
    <source>
        <dbReference type="ARBA" id="ARBA00022801"/>
    </source>
</evidence>
<evidence type="ECO:0000313" key="8">
    <source>
        <dbReference type="Proteomes" id="UP001159405"/>
    </source>
</evidence>
<feature type="region of interest" description="Disordered" evidence="5">
    <location>
        <begin position="255"/>
        <end position="290"/>
    </location>
</feature>
<dbReference type="InterPro" id="IPR011335">
    <property type="entry name" value="Restrct_endonuc-II-like"/>
</dbReference>
<dbReference type="PANTHER" id="PTHR47526">
    <property type="entry name" value="ATP-DEPENDENT DNA HELICASE"/>
    <property type="match status" value="1"/>
</dbReference>
<dbReference type="InterPro" id="IPR036361">
    <property type="entry name" value="SAP_dom_sf"/>
</dbReference>
<sequence>MAAEKASCSKRVVLCEEDIPGAKLPRENVEECTVPQLRRWLLCRGAKTSGKKADLVKRYKDYGKGGLHLRNLRDPDGGVHLARKKVLLGVMDEVDPPHVTDIFPKDGFHEDLTDLPFVNFGTVWKYMIESSNAKKQLSTAKPLVKGLNFFKSGNLEKVTVCSRENKWYLKSQVLPSMKKSSVYNCFILLLPNGHIKSAYCGCPAGINGRCNHIAATLFGLEEFCKQREKQQQEHTSRTSQPCTWNVPRKRKGEVLPISQMKFKKHEHGKEKKDRESEVKRDKDVRAPHQREWSNTRRYNVLTSVLCVQEETGQTIGLSHILPLQTTSSQTEVPELNSHPFSMDMLQNECQNVKRKLFLNEEEAVEVEKNTRGQSADPLWHDSRNQRITSSKCYRCAVLKDTTSPTKAIQEVLGYKQFAQTKEMKEGLSKEPEIIQEF</sequence>